<evidence type="ECO:0000313" key="3">
    <source>
        <dbReference type="Proteomes" id="UP000055590"/>
    </source>
</evidence>
<dbReference type="Proteomes" id="UP000055590">
    <property type="component" value="Chromosome"/>
</dbReference>
<accession>A0A0K1PF56</accession>
<dbReference type="AlphaFoldDB" id="A0A0K1PF56"/>
<keyword evidence="1" id="KW-0812">Transmembrane</keyword>
<keyword evidence="3" id="KW-1185">Reference proteome</keyword>
<name>A0A0K1PF56_9BACT</name>
<organism evidence="2 3">
    <name type="scientific">Vulgatibacter incomptus</name>
    <dbReference type="NCBI Taxonomy" id="1391653"/>
    <lineage>
        <taxon>Bacteria</taxon>
        <taxon>Pseudomonadati</taxon>
        <taxon>Myxococcota</taxon>
        <taxon>Myxococcia</taxon>
        <taxon>Myxococcales</taxon>
        <taxon>Cystobacterineae</taxon>
        <taxon>Vulgatibacteraceae</taxon>
        <taxon>Vulgatibacter</taxon>
    </lineage>
</organism>
<dbReference type="EMBL" id="CP012332">
    <property type="protein sequence ID" value="AKU92056.1"/>
    <property type="molecule type" value="Genomic_DNA"/>
</dbReference>
<dbReference type="KEGG" id="vin:AKJ08_2443"/>
<proteinExistence type="predicted"/>
<dbReference type="STRING" id="1391653.AKJ08_2443"/>
<feature type="transmembrane region" description="Helical" evidence="1">
    <location>
        <begin position="20"/>
        <end position="41"/>
    </location>
</feature>
<evidence type="ECO:0000256" key="1">
    <source>
        <dbReference type="SAM" id="Phobius"/>
    </source>
</evidence>
<gene>
    <name evidence="2" type="ORF">AKJ08_2443</name>
</gene>
<evidence type="ECO:0000313" key="2">
    <source>
        <dbReference type="EMBL" id="AKU92056.1"/>
    </source>
</evidence>
<sequence>MAQPNTPGRPNAATWIKIGLILLLLIVVFVWMLMAGALGMAI</sequence>
<keyword evidence="1" id="KW-1133">Transmembrane helix</keyword>
<protein>
    <submittedName>
        <fullName evidence="2">Uncharacterized protein</fullName>
    </submittedName>
</protein>
<reference evidence="2 3" key="1">
    <citation type="submission" date="2015-08" db="EMBL/GenBank/DDBJ databases">
        <authorList>
            <person name="Babu N.S."/>
            <person name="Beckwith C.J."/>
            <person name="Beseler K.G."/>
            <person name="Brison A."/>
            <person name="Carone J.V."/>
            <person name="Caskin T.P."/>
            <person name="Diamond M."/>
            <person name="Durham M.E."/>
            <person name="Foxe J.M."/>
            <person name="Go M."/>
            <person name="Henderson B.A."/>
            <person name="Jones I.B."/>
            <person name="McGettigan J.A."/>
            <person name="Micheletti S.J."/>
            <person name="Nasrallah M.E."/>
            <person name="Ortiz D."/>
            <person name="Piller C.R."/>
            <person name="Privatt S.R."/>
            <person name="Schneider S.L."/>
            <person name="Sharp S."/>
            <person name="Smith T.C."/>
            <person name="Stanton J.D."/>
            <person name="Ullery H.E."/>
            <person name="Wilson R.J."/>
            <person name="Serrano M.G."/>
            <person name="Buck G."/>
            <person name="Lee V."/>
            <person name="Wang Y."/>
            <person name="Carvalho R."/>
            <person name="Voegtly L."/>
            <person name="Shi R."/>
            <person name="Duckworth R."/>
            <person name="Johnson A."/>
            <person name="Loviza R."/>
            <person name="Walstead R."/>
            <person name="Shah Z."/>
            <person name="Kiflezghi M."/>
            <person name="Wade K."/>
            <person name="Ball S.L."/>
            <person name="Bradley K.W."/>
            <person name="Asai D.J."/>
            <person name="Bowman C.A."/>
            <person name="Russell D.A."/>
            <person name="Pope W.H."/>
            <person name="Jacobs-Sera D."/>
            <person name="Hendrix R.W."/>
            <person name="Hatfull G.F."/>
        </authorList>
    </citation>
    <scope>NUCLEOTIDE SEQUENCE [LARGE SCALE GENOMIC DNA]</scope>
    <source>
        <strain evidence="2 3">DSM 27710</strain>
    </source>
</reference>
<keyword evidence="1" id="KW-0472">Membrane</keyword>
<dbReference type="RefSeq" id="WP_276202168.1">
    <property type="nucleotide sequence ID" value="NZ_CP012332.1"/>
</dbReference>